<protein>
    <recommendedName>
        <fullName evidence="2">Sialidase domain-containing protein</fullName>
    </recommendedName>
</protein>
<name>A0A0F9LWV1_9ZZZZ</name>
<gene>
    <name evidence="1" type="ORF">LCGC14_1530650</name>
</gene>
<sequence>MADIKVTPNGVTVSQNLRNLVHRLVWTSITVGYYFYFTGTTNSTGDIYYVKTTDSGTTWGSAVQVNSDASSIIVRGLSTWYDQWTPGNSGDIIHIGWSDCTEGGINAKAYFRYRRLNTSGDSLGTQRTVDTRDNGSRLRGYVGVPCVARSDAIYYLSYSGFGTDFGSWKRSTDAGANWTTLSLTNVTLQWASSEVRIVPGNDDDADDMYLVKWSPGGLFLYWYDYSGDVWTATVMDADVGSNSINLDSCTRVSDKHSFVVYNLDDSHLTLECIEITGNTTSTQRTNILTDTVAHTSIGIGIDPRNDLVVVYGGLEGGGSGIGAKKSQDDGVSWTSETQVDEDAADVDDAQIATRSFQAVGTIFLVWTTDSSTIVYGNTVTFVLVSPSDKVARVTGLVHHWAAGPNPVYQLEIMTGGLFSQYFSPISATNEPEPTIPVERKAPVWRPTLLDYGKWLADHTHAEQVAIFGEEAVSFADWSRWAIGLRAMGRGML</sequence>
<evidence type="ECO:0000313" key="1">
    <source>
        <dbReference type="EMBL" id="KKM61542.1"/>
    </source>
</evidence>
<accession>A0A0F9LWV1</accession>
<dbReference type="EMBL" id="LAZR01011463">
    <property type="protein sequence ID" value="KKM61542.1"/>
    <property type="molecule type" value="Genomic_DNA"/>
</dbReference>
<organism evidence="1">
    <name type="scientific">marine sediment metagenome</name>
    <dbReference type="NCBI Taxonomy" id="412755"/>
    <lineage>
        <taxon>unclassified sequences</taxon>
        <taxon>metagenomes</taxon>
        <taxon>ecological metagenomes</taxon>
    </lineage>
</organism>
<comment type="caution">
    <text evidence="1">The sequence shown here is derived from an EMBL/GenBank/DDBJ whole genome shotgun (WGS) entry which is preliminary data.</text>
</comment>
<evidence type="ECO:0008006" key="2">
    <source>
        <dbReference type="Google" id="ProtNLM"/>
    </source>
</evidence>
<dbReference type="AlphaFoldDB" id="A0A0F9LWV1"/>
<proteinExistence type="predicted"/>
<reference evidence="1" key="1">
    <citation type="journal article" date="2015" name="Nature">
        <title>Complex archaea that bridge the gap between prokaryotes and eukaryotes.</title>
        <authorList>
            <person name="Spang A."/>
            <person name="Saw J.H."/>
            <person name="Jorgensen S.L."/>
            <person name="Zaremba-Niedzwiedzka K."/>
            <person name="Martijn J."/>
            <person name="Lind A.E."/>
            <person name="van Eijk R."/>
            <person name="Schleper C."/>
            <person name="Guy L."/>
            <person name="Ettema T.J."/>
        </authorList>
    </citation>
    <scope>NUCLEOTIDE SEQUENCE</scope>
</reference>